<dbReference type="EMBL" id="JBDIVE010000005">
    <property type="protein sequence ID" value="MEN3069123.1"/>
    <property type="molecule type" value="Genomic_DNA"/>
</dbReference>
<gene>
    <name evidence="5" type="ORF">ABDB84_11585</name>
</gene>
<dbReference type="Gene3D" id="3.40.50.2300">
    <property type="match status" value="1"/>
</dbReference>
<dbReference type="RefSeq" id="WP_345919890.1">
    <property type="nucleotide sequence ID" value="NZ_JBDIVE010000005.1"/>
</dbReference>
<keyword evidence="6" id="KW-1185">Reference proteome</keyword>
<comment type="caution">
    <text evidence="5">The sequence shown here is derived from an EMBL/GenBank/DDBJ whole genome shotgun (WGS) entry which is preliminary data.</text>
</comment>
<dbReference type="CDD" id="cd17535">
    <property type="entry name" value="REC_NarL-like"/>
    <property type="match status" value="1"/>
</dbReference>
<dbReference type="InterPro" id="IPR001789">
    <property type="entry name" value="Sig_transdc_resp-reg_receiver"/>
</dbReference>
<dbReference type="Proteomes" id="UP001410394">
    <property type="component" value="Unassembled WGS sequence"/>
</dbReference>
<dbReference type="PANTHER" id="PTHR44591">
    <property type="entry name" value="STRESS RESPONSE REGULATOR PROTEIN 1"/>
    <property type="match status" value="1"/>
</dbReference>
<feature type="region of interest" description="Disordered" evidence="3">
    <location>
        <begin position="133"/>
        <end position="166"/>
    </location>
</feature>
<evidence type="ECO:0000256" key="1">
    <source>
        <dbReference type="ARBA" id="ARBA00022553"/>
    </source>
</evidence>
<dbReference type="Pfam" id="PF00072">
    <property type="entry name" value="Response_reg"/>
    <property type="match status" value="1"/>
</dbReference>
<dbReference type="InterPro" id="IPR058245">
    <property type="entry name" value="NreC/VraR/RcsB-like_REC"/>
</dbReference>
<protein>
    <submittedName>
        <fullName evidence="5">Response regulator transcription factor</fullName>
    </submittedName>
</protein>
<dbReference type="SMART" id="SM00448">
    <property type="entry name" value="REC"/>
    <property type="match status" value="1"/>
</dbReference>
<organism evidence="5 6">
    <name type="scientific">Uliginosibacterium sediminicola</name>
    <dbReference type="NCBI Taxonomy" id="2024550"/>
    <lineage>
        <taxon>Bacteria</taxon>
        <taxon>Pseudomonadati</taxon>
        <taxon>Pseudomonadota</taxon>
        <taxon>Betaproteobacteria</taxon>
        <taxon>Rhodocyclales</taxon>
        <taxon>Zoogloeaceae</taxon>
        <taxon>Uliginosibacterium</taxon>
    </lineage>
</organism>
<reference evidence="5 6" key="1">
    <citation type="journal article" date="2018" name="Int. J. Syst. Evol. Microbiol.">
        <title>Uliginosibacterium sediminicola sp. nov., isolated from freshwater sediment.</title>
        <authorList>
            <person name="Hwang W.M."/>
            <person name="Kim S.M."/>
            <person name="Kang K."/>
            <person name="Ahn T.Y."/>
        </authorList>
    </citation>
    <scope>NUCLEOTIDE SEQUENCE [LARGE SCALE GENOMIC DNA]</scope>
    <source>
        <strain evidence="5 6">M1-21</strain>
    </source>
</reference>
<dbReference type="InterPro" id="IPR011006">
    <property type="entry name" value="CheY-like_superfamily"/>
</dbReference>
<evidence type="ECO:0000313" key="6">
    <source>
        <dbReference type="Proteomes" id="UP001410394"/>
    </source>
</evidence>
<feature type="modified residue" description="4-aspartylphosphate" evidence="2">
    <location>
        <position position="61"/>
    </location>
</feature>
<feature type="compositionally biased region" description="Low complexity" evidence="3">
    <location>
        <begin position="133"/>
        <end position="149"/>
    </location>
</feature>
<accession>A0ABU9YZA7</accession>
<dbReference type="SUPFAM" id="SSF52172">
    <property type="entry name" value="CheY-like"/>
    <property type="match status" value="1"/>
</dbReference>
<name>A0ABU9YZA7_9RHOO</name>
<evidence type="ECO:0000256" key="2">
    <source>
        <dbReference type="PROSITE-ProRule" id="PRU00169"/>
    </source>
</evidence>
<feature type="domain" description="Response regulatory" evidence="4">
    <location>
        <begin position="11"/>
        <end position="126"/>
    </location>
</feature>
<dbReference type="PANTHER" id="PTHR44591:SF3">
    <property type="entry name" value="RESPONSE REGULATORY DOMAIN-CONTAINING PROTEIN"/>
    <property type="match status" value="1"/>
</dbReference>
<dbReference type="InterPro" id="IPR050595">
    <property type="entry name" value="Bact_response_regulator"/>
</dbReference>
<evidence type="ECO:0000313" key="5">
    <source>
        <dbReference type="EMBL" id="MEN3069123.1"/>
    </source>
</evidence>
<evidence type="ECO:0000256" key="3">
    <source>
        <dbReference type="SAM" id="MobiDB-lite"/>
    </source>
</evidence>
<feature type="compositionally biased region" description="Low complexity" evidence="3">
    <location>
        <begin position="157"/>
        <end position="166"/>
    </location>
</feature>
<sequence>MRGNPSLYGISVVVVDDNDTTRAMLRGILRQEGAEVVGEAKDGLTALAICRKLTPRLVCLDVMMPGVSGVDVLRDIRTEMPETRVLMVTGSTERQVVQASIEGGASGYVVKPFNAARVIAAVQQAFSRAPAPVQPASAAASAATEASPAAEDEAAEDSAAGDTASS</sequence>
<dbReference type="PROSITE" id="PS50110">
    <property type="entry name" value="RESPONSE_REGULATORY"/>
    <property type="match status" value="1"/>
</dbReference>
<evidence type="ECO:0000259" key="4">
    <source>
        <dbReference type="PROSITE" id="PS50110"/>
    </source>
</evidence>
<proteinExistence type="predicted"/>
<keyword evidence="1 2" id="KW-0597">Phosphoprotein</keyword>